<comment type="caution">
    <text evidence="1">The sequence shown here is derived from an EMBL/GenBank/DDBJ whole genome shotgun (WGS) entry which is preliminary data.</text>
</comment>
<protein>
    <submittedName>
        <fullName evidence="1">Uncharacterized protein</fullName>
    </submittedName>
</protein>
<dbReference type="Proteomes" id="UP001225596">
    <property type="component" value="Unassembled WGS sequence"/>
</dbReference>
<evidence type="ECO:0000313" key="2">
    <source>
        <dbReference type="Proteomes" id="UP001225596"/>
    </source>
</evidence>
<accession>A0ABU1BU97</accession>
<dbReference type="RefSeq" id="WP_338437588.1">
    <property type="nucleotide sequence ID" value="NZ_JAUYVH010000011.1"/>
</dbReference>
<name>A0ABU1BU97_9BURK</name>
<gene>
    <name evidence="1" type="ORF">Q8A64_14645</name>
</gene>
<reference evidence="1 2" key="1">
    <citation type="submission" date="2023-08" db="EMBL/GenBank/DDBJ databases">
        <title>Oxalobacteraceae gen .nov., isolated from river sludge outside the plant.</title>
        <authorList>
            <person name="Zhao S.Y."/>
        </authorList>
    </citation>
    <scope>NUCLEOTIDE SEQUENCE [LARGE SCALE GENOMIC DNA]</scope>
    <source>
        <strain evidence="1 2">R-40</strain>
    </source>
</reference>
<organism evidence="1 2">
    <name type="scientific">Keguizhuia sedimenti</name>
    <dbReference type="NCBI Taxonomy" id="3064264"/>
    <lineage>
        <taxon>Bacteria</taxon>
        <taxon>Pseudomonadati</taxon>
        <taxon>Pseudomonadota</taxon>
        <taxon>Betaproteobacteria</taxon>
        <taxon>Burkholderiales</taxon>
        <taxon>Oxalobacteraceae</taxon>
        <taxon>Keguizhuia</taxon>
    </lineage>
</organism>
<proteinExistence type="predicted"/>
<sequence length="78" mass="8581">MQSKGVVVIRVAQGEQGRWNVLENDFEDPLAAFDDRQSACDYVNKLSASKEAATVVLLDETQSGILGKDYQGNFRSLS</sequence>
<keyword evidence="2" id="KW-1185">Reference proteome</keyword>
<dbReference type="EMBL" id="JAUYVH010000011">
    <property type="protein sequence ID" value="MDQ9171649.1"/>
    <property type="molecule type" value="Genomic_DNA"/>
</dbReference>
<evidence type="ECO:0000313" key="1">
    <source>
        <dbReference type="EMBL" id="MDQ9171649.1"/>
    </source>
</evidence>